<evidence type="ECO:0000313" key="2">
    <source>
        <dbReference type="Proteomes" id="UP000649617"/>
    </source>
</evidence>
<protein>
    <submittedName>
        <fullName evidence="1">Uncharacterized protein</fullName>
    </submittedName>
</protein>
<keyword evidence="2" id="KW-1185">Reference proteome</keyword>
<sequence>MDDVSRCAAGLAKVLTAEEGEEAPPPPKQAVQKVQAGDRYVGWLKHPVLTARQKFDLVVEVGPGDDKGAWKITDPNKKLQAGKSWEGPCKVIVEKDGIIFRDEETVLNGTLNGAGL</sequence>
<comment type="caution">
    <text evidence="1">The sequence shown here is derived from an EMBL/GenBank/DDBJ whole genome shotgun (WGS) entry which is preliminary data.</text>
</comment>
<gene>
    <name evidence="1" type="ORF">SPIL2461_LOCUS21079</name>
</gene>
<dbReference type="EMBL" id="CAJNIZ010045895">
    <property type="protein sequence ID" value="CAE7733450.1"/>
    <property type="molecule type" value="Genomic_DNA"/>
</dbReference>
<organism evidence="1 2">
    <name type="scientific">Symbiodinium pilosum</name>
    <name type="common">Dinoflagellate</name>
    <dbReference type="NCBI Taxonomy" id="2952"/>
    <lineage>
        <taxon>Eukaryota</taxon>
        <taxon>Sar</taxon>
        <taxon>Alveolata</taxon>
        <taxon>Dinophyceae</taxon>
        <taxon>Suessiales</taxon>
        <taxon>Symbiodiniaceae</taxon>
        <taxon>Symbiodinium</taxon>
    </lineage>
</organism>
<reference evidence="1" key="1">
    <citation type="submission" date="2021-02" db="EMBL/GenBank/DDBJ databases">
        <authorList>
            <person name="Dougan E. K."/>
            <person name="Rhodes N."/>
            <person name="Thang M."/>
            <person name="Chan C."/>
        </authorList>
    </citation>
    <scope>NUCLEOTIDE SEQUENCE</scope>
</reference>
<evidence type="ECO:0000313" key="1">
    <source>
        <dbReference type="EMBL" id="CAE7733450.1"/>
    </source>
</evidence>
<name>A0A812XIP9_SYMPI</name>
<proteinExistence type="predicted"/>
<dbReference type="Proteomes" id="UP000649617">
    <property type="component" value="Unassembled WGS sequence"/>
</dbReference>
<dbReference type="OrthoDB" id="406293at2759"/>
<dbReference type="AlphaFoldDB" id="A0A812XIP9"/>
<accession>A0A812XIP9</accession>